<dbReference type="GO" id="GO:0016301">
    <property type="term" value="F:kinase activity"/>
    <property type="evidence" value="ECO:0007669"/>
    <property type="project" value="UniProtKB-KW"/>
</dbReference>
<evidence type="ECO:0000313" key="2">
    <source>
        <dbReference type="EMBL" id="MDQ0395687.1"/>
    </source>
</evidence>
<proteinExistence type="predicted"/>
<keyword evidence="2" id="KW-0418">Kinase</keyword>
<dbReference type="Proteomes" id="UP001237448">
    <property type="component" value="Unassembled WGS sequence"/>
</dbReference>
<evidence type="ECO:0000259" key="1">
    <source>
        <dbReference type="Pfam" id="PF00294"/>
    </source>
</evidence>
<dbReference type="Pfam" id="PF00294">
    <property type="entry name" value="PfkB"/>
    <property type="match status" value="1"/>
</dbReference>
<reference evidence="2 3" key="1">
    <citation type="submission" date="2023-07" db="EMBL/GenBank/DDBJ databases">
        <title>Genomic Encyclopedia of Type Strains, Phase IV (KMG-IV): sequencing the most valuable type-strain genomes for metagenomic binning, comparative biology and taxonomic classification.</title>
        <authorList>
            <person name="Goeker M."/>
        </authorList>
    </citation>
    <scope>NUCLEOTIDE SEQUENCE [LARGE SCALE GENOMIC DNA]</scope>
    <source>
        <strain evidence="2 3">DSM 5896</strain>
    </source>
</reference>
<comment type="caution">
    <text evidence="2">The sequence shown here is derived from an EMBL/GenBank/DDBJ whole genome shotgun (WGS) entry which is preliminary data.</text>
</comment>
<dbReference type="SUPFAM" id="SSF53613">
    <property type="entry name" value="Ribokinase-like"/>
    <property type="match status" value="1"/>
</dbReference>
<dbReference type="InterPro" id="IPR029056">
    <property type="entry name" value="Ribokinase-like"/>
</dbReference>
<organism evidence="2 3">
    <name type="scientific">Labrys monachus</name>
    <dbReference type="NCBI Taxonomy" id="217067"/>
    <lineage>
        <taxon>Bacteria</taxon>
        <taxon>Pseudomonadati</taxon>
        <taxon>Pseudomonadota</taxon>
        <taxon>Alphaproteobacteria</taxon>
        <taxon>Hyphomicrobiales</taxon>
        <taxon>Xanthobacteraceae</taxon>
        <taxon>Labrys</taxon>
    </lineage>
</organism>
<dbReference type="RefSeq" id="WP_307434768.1">
    <property type="nucleotide sequence ID" value="NZ_JAUSVK010000001.1"/>
</dbReference>
<sequence length="303" mass="31734">MTASFAAFGNLSIDDLVFVDGSTRWGVPGGNAMYAALGMAVWGERASIVAPVGPEYPLGPLAGRIDLSRCPALPRTLRNWGLYEEDGSRHFVFRRETRNWADFSPAPSAVATGRQDAAHIAPLPWQHYGGLVGALRDSGTRLISLDLDDRDLAKVGLDEVGALLNSVDLFLPSRQDAEALFPDADPIEAVRRLRAIGPDVALIAVKCGADGVVAHAAGARQGIRLPALPVDVVDATGAGDTFCGGTLVGLARTGDPLEALLFGAVAASFCVEALGSSRLAAATPGEARRRLDALRARAGTYPI</sequence>
<keyword evidence="3" id="KW-1185">Reference proteome</keyword>
<dbReference type="PANTHER" id="PTHR47098">
    <property type="entry name" value="PROTEIN MAK32"/>
    <property type="match status" value="1"/>
</dbReference>
<keyword evidence="2" id="KW-0808">Transferase</keyword>
<gene>
    <name evidence="2" type="ORF">J3R73_005479</name>
</gene>
<protein>
    <submittedName>
        <fullName evidence="2">Sugar/nucleoside kinase (Ribokinase family)</fullName>
    </submittedName>
</protein>
<feature type="domain" description="Carbohydrate kinase PfkB" evidence="1">
    <location>
        <begin position="65"/>
        <end position="277"/>
    </location>
</feature>
<dbReference type="InterPro" id="IPR011611">
    <property type="entry name" value="PfkB_dom"/>
</dbReference>
<dbReference type="PANTHER" id="PTHR47098:SF2">
    <property type="entry name" value="PROTEIN MAK32"/>
    <property type="match status" value="1"/>
</dbReference>
<name>A0ABU0FMV3_9HYPH</name>
<evidence type="ECO:0000313" key="3">
    <source>
        <dbReference type="Proteomes" id="UP001237448"/>
    </source>
</evidence>
<dbReference type="EMBL" id="JAUSVK010000001">
    <property type="protein sequence ID" value="MDQ0395687.1"/>
    <property type="molecule type" value="Genomic_DNA"/>
</dbReference>
<accession>A0ABU0FMV3</accession>
<dbReference type="Gene3D" id="3.40.1190.20">
    <property type="match status" value="1"/>
</dbReference>